<keyword evidence="4" id="KW-0808">Transferase</keyword>
<feature type="transmembrane region" description="Helical" evidence="8">
    <location>
        <begin position="363"/>
        <end position="381"/>
    </location>
</feature>
<dbReference type="EMBL" id="WOWA01000009">
    <property type="protein sequence ID" value="NLV15189.1"/>
    <property type="molecule type" value="Genomic_DNA"/>
</dbReference>
<evidence type="ECO:0000259" key="9">
    <source>
        <dbReference type="Pfam" id="PF13231"/>
    </source>
</evidence>
<feature type="transmembrane region" description="Helical" evidence="8">
    <location>
        <begin position="311"/>
        <end position="330"/>
    </location>
</feature>
<sequence length="392" mass="43978">MMVYNRMYVVMDGKVMSHISSYTSNRMQNALSQNLSILILTLLAVILRLGRLTATTIHPGLRNDGPFTLRLVQHGFLEIIELTAQDVHPPFYYFVARLWGLVFGMTIPSLRLLGVAFGALSVPLLYLVARRLVPENAALVSAALLATSTFHIFQSQKARMYSLLLFLALISTYYYLNLIQTGDRRSVSLYIIVTVAMAYTHVFAAFVVLFHTFDFVFRMIRSNEPQHTAQFGLSIVGIGFLTLPWLAVFVNQIQSRSGDFWIPEPTLYTVIWSAGIAYAGNYVFALVFGAAFVSVAIGLMKGYIPWRAVQLPALWMIIPTSVPFILSFIISPIFITRYTITALPGIFILVGLGVSLQQKSIRSLFYAVMATLAVINLWIYYAQSRLGPWLIT</sequence>
<dbReference type="Proteomes" id="UP000641625">
    <property type="component" value="Unassembled WGS sequence"/>
</dbReference>
<feature type="domain" description="Glycosyltransferase RgtA/B/C/D-like" evidence="9">
    <location>
        <begin position="88"/>
        <end position="232"/>
    </location>
</feature>
<dbReference type="GO" id="GO:0016763">
    <property type="term" value="F:pentosyltransferase activity"/>
    <property type="evidence" value="ECO:0007669"/>
    <property type="project" value="TreeGrafter"/>
</dbReference>
<reference evidence="10" key="1">
    <citation type="submission" date="2019-12" db="EMBL/GenBank/DDBJ databases">
        <title>Whole genome sequencing of Haloarcula argentinensis strain pws5.</title>
        <authorList>
            <person name="Verma D.K."/>
            <person name="Gopal K."/>
            <person name="Prasad E.S."/>
        </authorList>
    </citation>
    <scope>NUCLEOTIDE SEQUENCE</scope>
    <source>
        <strain evidence="10">Pws5</strain>
    </source>
</reference>
<dbReference type="InterPro" id="IPR050297">
    <property type="entry name" value="LipidA_mod_glycosyltrf_83"/>
</dbReference>
<dbReference type="InterPro" id="IPR038731">
    <property type="entry name" value="RgtA/B/C-like"/>
</dbReference>
<comment type="subcellular location">
    <subcellularLocation>
        <location evidence="1">Cell membrane</location>
        <topology evidence="1">Multi-pass membrane protein</topology>
    </subcellularLocation>
</comment>
<feature type="transmembrane region" description="Helical" evidence="8">
    <location>
        <begin position="188"/>
        <end position="210"/>
    </location>
</feature>
<evidence type="ECO:0000256" key="8">
    <source>
        <dbReference type="SAM" id="Phobius"/>
    </source>
</evidence>
<dbReference type="Pfam" id="PF13231">
    <property type="entry name" value="PMT_2"/>
    <property type="match status" value="1"/>
</dbReference>
<evidence type="ECO:0000256" key="4">
    <source>
        <dbReference type="ARBA" id="ARBA00022679"/>
    </source>
</evidence>
<evidence type="ECO:0000256" key="7">
    <source>
        <dbReference type="ARBA" id="ARBA00023136"/>
    </source>
</evidence>
<comment type="caution">
    <text evidence="10">The sequence shown here is derived from an EMBL/GenBank/DDBJ whole genome shotgun (WGS) entry which is preliminary data.</text>
</comment>
<keyword evidence="7 8" id="KW-0472">Membrane</keyword>
<dbReference type="PANTHER" id="PTHR33908:SF11">
    <property type="entry name" value="MEMBRANE PROTEIN"/>
    <property type="match status" value="1"/>
</dbReference>
<keyword evidence="3" id="KW-0328">Glycosyltransferase</keyword>
<evidence type="ECO:0000256" key="5">
    <source>
        <dbReference type="ARBA" id="ARBA00022692"/>
    </source>
</evidence>
<feature type="transmembrane region" description="Helical" evidence="8">
    <location>
        <begin position="336"/>
        <end position="356"/>
    </location>
</feature>
<dbReference type="GO" id="GO:0008610">
    <property type="term" value="P:lipid biosynthetic process"/>
    <property type="evidence" value="ECO:0007669"/>
    <property type="project" value="UniProtKB-ARBA"/>
</dbReference>
<keyword evidence="6 8" id="KW-1133">Transmembrane helix</keyword>
<feature type="transmembrane region" description="Helical" evidence="8">
    <location>
        <begin position="231"/>
        <end position="250"/>
    </location>
</feature>
<accession>A0A847UN02</accession>
<protein>
    <recommendedName>
        <fullName evidence="9">Glycosyltransferase RgtA/B/C/D-like domain-containing protein</fullName>
    </recommendedName>
</protein>
<dbReference type="AlphaFoldDB" id="A0A847UN02"/>
<feature type="transmembrane region" description="Helical" evidence="8">
    <location>
        <begin position="270"/>
        <end position="299"/>
    </location>
</feature>
<evidence type="ECO:0000256" key="3">
    <source>
        <dbReference type="ARBA" id="ARBA00022676"/>
    </source>
</evidence>
<feature type="transmembrane region" description="Helical" evidence="8">
    <location>
        <begin position="160"/>
        <end position="176"/>
    </location>
</feature>
<evidence type="ECO:0000256" key="2">
    <source>
        <dbReference type="ARBA" id="ARBA00022475"/>
    </source>
</evidence>
<dbReference type="PANTHER" id="PTHR33908">
    <property type="entry name" value="MANNOSYLTRANSFERASE YKCB-RELATED"/>
    <property type="match status" value="1"/>
</dbReference>
<evidence type="ECO:0000313" key="11">
    <source>
        <dbReference type="Proteomes" id="UP000641625"/>
    </source>
</evidence>
<keyword evidence="5 8" id="KW-0812">Transmembrane</keyword>
<evidence type="ECO:0000313" key="10">
    <source>
        <dbReference type="EMBL" id="NLV15189.1"/>
    </source>
</evidence>
<evidence type="ECO:0000256" key="1">
    <source>
        <dbReference type="ARBA" id="ARBA00004651"/>
    </source>
</evidence>
<gene>
    <name evidence="10" type="ORF">GOC77_18150</name>
</gene>
<proteinExistence type="predicted"/>
<feature type="transmembrane region" description="Helical" evidence="8">
    <location>
        <begin position="112"/>
        <end position="129"/>
    </location>
</feature>
<keyword evidence="2" id="KW-1003">Cell membrane</keyword>
<name>A0A847UN02_HALAR</name>
<dbReference type="GO" id="GO:0005886">
    <property type="term" value="C:plasma membrane"/>
    <property type="evidence" value="ECO:0007669"/>
    <property type="project" value="UniProtKB-SubCell"/>
</dbReference>
<evidence type="ECO:0000256" key="6">
    <source>
        <dbReference type="ARBA" id="ARBA00022989"/>
    </source>
</evidence>
<organism evidence="10 11">
    <name type="scientific">Haloarcula argentinensis</name>
    <dbReference type="NCBI Taxonomy" id="43776"/>
    <lineage>
        <taxon>Archaea</taxon>
        <taxon>Methanobacteriati</taxon>
        <taxon>Methanobacteriota</taxon>
        <taxon>Stenosarchaea group</taxon>
        <taxon>Halobacteria</taxon>
        <taxon>Halobacteriales</taxon>
        <taxon>Haloarculaceae</taxon>
        <taxon>Haloarcula</taxon>
    </lineage>
</organism>